<evidence type="ECO:0000256" key="3">
    <source>
        <dbReference type="ARBA" id="ARBA00022801"/>
    </source>
</evidence>
<keyword evidence="3" id="KW-0378">Hydrolase</keyword>
<reference evidence="10" key="1">
    <citation type="submission" date="2019-11" db="EMBL/GenBank/DDBJ databases">
        <authorList>
            <person name="Feng L."/>
        </authorList>
    </citation>
    <scope>NUCLEOTIDE SEQUENCE</scope>
    <source>
        <strain evidence="10">BgluceraseaLFYP119</strain>
    </source>
</reference>
<sequence>MSYSFDGRVRYSEIGENGFLTLPGILNYFQDCSTFHSEAIGNGMQVLKEKNKFWVLSAWQVIVNRYPALGEEIITSTWPYNFRGFMGQRNFTMETKDGERLAYANTFWTFIDGKNGLPCKLKPEDTLGYETEEKLDMEYASRKIALPGDFAPEEEFFVQKHHLDTNHHVNNCQYIQMAMDCLPSDFQIRQMRAEYKQQARLHDKIRPEKAVEGSKVTVSLNDSEGQAYAVVEFSR</sequence>
<dbReference type="Gene3D" id="3.10.129.10">
    <property type="entry name" value="Hotdog Thioesterase"/>
    <property type="match status" value="1"/>
</dbReference>
<dbReference type="Pfam" id="PF20791">
    <property type="entry name" value="Acyl-ACP_TE_C"/>
    <property type="match status" value="1"/>
</dbReference>
<dbReference type="SUPFAM" id="SSF54637">
    <property type="entry name" value="Thioesterase/thiol ester dehydrase-isomerase"/>
    <property type="match status" value="2"/>
</dbReference>
<evidence type="ECO:0000259" key="9">
    <source>
        <dbReference type="Pfam" id="PF20791"/>
    </source>
</evidence>
<keyword evidence="5" id="KW-0809">Transit peptide</keyword>
<evidence type="ECO:0000256" key="5">
    <source>
        <dbReference type="ARBA" id="ARBA00022946"/>
    </source>
</evidence>
<dbReference type="EMBL" id="CACRST010000024">
    <property type="protein sequence ID" value="VYT23144.1"/>
    <property type="molecule type" value="Genomic_DNA"/>
</dbReference>
<organism evidence="10">
    <name type="scientific">Blautia glucerasea</name>
    <dbReference type="NCBI Taxonomy" id="536633"/>
    <lineage>
        <taxon>Bacteria</taxon>
        <taxon>Bacillati</taxon>
        <taxon>Bacillota</taxon>
        <taxon>Clostridia</taxon>
        <taxon>Lachnospirales</taxon>
        <taxon>Lachnospiraceae</taxon>
        <taxon>Blautia</taxon>
    </lineage>
</organism>
<gene>
    <name evidence="10" type="ORF">BGLFYP119_02351</name>
</gene>
<dbReference type="PANTHER" id="PTHR31727:SF6">
    <property type="entry name" value="OLEOYL-ACYL CARRIER PROTEIN THIOESTERASE 1, CHLOROPLASTIC"/>
    <property type="match status" value="1"/>
</dbReference>
<dbReference type="InterPro" id="IPR029069">
    <property type="entry name" value="HotDog_dom_sf"/>
</dbReference>
<keyword evidence="7" id="KW-0275">Fatty acid biosynthesis</keyword>
<dbReference type="AlphaFoldDB" id="A0A6N2UYA2"/>
<evidence type="ECO:0000256" key="4">
    <source>
        <dbReference type="ARBA" id="ARBA00022832"/>
    </source>
</evidence>
<protein>
    <submittedName>
        <fullName evidence="10">Acyl-ACP thioesterase</fullName>
    </submittedName>
</protein>
<keyword evidence="2" id="KW-0444">Lipid biosynthesis</keyword>
<feature type="domain" description="Acyl-ACP thioesterase-like C-terminal" evidence="9">
    <location>
        <begin position="153"/>
        <end position="229"/>
    </location>
</feature>
<keyword evidence="6" id="KW-0443">Lipid metabolism</keyword>
<accession>A0A6N2UYA2</accession>
<dbReference type="GO" id="GO:0016297">
    <property type="term" value="F:fatty acyl-[ACP] hydrolase activity"/>
    <property type="evidence" value="ECO:0007669"/>
    <property type="project" value="InterPro"/>
</dbReference>
<keyword evidence="4" id="KW-0276">Fatty acid metabolism</keyword>
<dbReference type="RefSeq" id="WP_156354820.1">
    <property type="nucleotide sequence ID" value="NZ_CACRST010000024.1"/>
</dbReference>
<evidence type="ECO:0000256" key="7">
    <source>
        <dbReference type="ARBA" id="ARBA00023160"/>
    </source>
</evidence>
<dbReference type="InterPro" id="IPR002864">
    <property type="entry name" value="Acyl-ACP_thioesterase_NHD"/>
</dbReference>
<evidence type="ECO:0000256" key="2">
    <source>
        <dbReference type="ARBA" id="ARBA00022516"/>
    </source>
</evidence>
<evidence type="ECO:0000256" key="1">
    <source>
        <dbReference type="ARBA" id="ARBA00006500"/>
    </source>
</evidence>
<dbReference type="PANTHER" id="PTHR31727">
    <property type="entry name" value="OLEOYL-ACYL CARRIER PROTEIN THIOESTERASE 1, CHLOROPLASTIC"/>
    <property type="match status" value="1"/>
</dbReference>
<evidence type="ECO:0000313" key="10">
    <source>
        <dbReference type="EMBL" id="VYT23144.1"/>
    </source>
</evidence>
<dbReference type="InterPro" id="IPR049427">
    <property type="entry name" value="Acyl-ACP_TE_C"/>
</dbReference>
<dbReference type="GO" id="GO:0000036">
    <property type="term" value="F:acyl carrier activity"/>
    <property type="evidence" value="ECO:0007669"/>
    <property type="project" value="TreeGrafter"/>
</dbReference>
<feature type="domain" description="Acyl-ACP thioesterase N-terminal hotdog" evidence="8">
    <location>
        <begin position="8"/>
        <end position="124"/>
    </location>
</feature>
<evidence type="ECO:0000259" key="8">
    <source>
        <dbReference type="Pfam" id="PF01643"/>
    </source>
</evidence>
<dbReference type="CDD" id="cd00586">
    <property type="entry name" value="4HBT"/>
    <property type="match status" value="1"/>
</dbReference>
<name>A0A6N2UYA2_9FIRM</name>
<proteinExistence type="inferred from homology"/>
<dbReference type="Pfam" id="PF01643">
    <property type="entry name" value="Acyl-ACP_TE"/>
    <property type="match status" value="1"/>
</dbReference>
<dbReference type="InterPro" id="IPR045023">
    <property type="entry name" value="FATA/B"/>
</dbReference>
<evidence type="ECO:0000256" key="6">
    <source>
        <dbReference type="ARBA" id="ARBA00023098"/>
    </source>
</evidence>
<comment type="similarity">
    <text evidence="1">Belongs to the acyl-ACP thioesterase family.</text>
</comment>